<evidence type="ECO:0000313" key="10">
    <source>
        <dbReference type="Proteomes" id="UP001145021"/>
    </source>
</evidence>
<dbReference type="InterPro" id="IPR011990">
    <property type="entry name" value="TPR-like_helical_dom_sf"/>
</dbReference>
<gene>
    <name evidence="9" type="ORF">LPJ64_001653</name>
</gene>
<evidence type="ECO:0000256" key="6">
    <source>
        <dbReference type="PROSITE-ProRule" id="PRU00339"/>
    </source>
</evidence>
<evidence type="ECO:0000256" key="4">
    <source>
        <dbReference type="ARBA" id="ARBA00022803"/>
    </source>
</evidence>
<feature type="domain" description="Tetratricopeptide SHNi-TPR" evidence="8">
    <location>
        <begin position="207"/>
        <end position="242"/>
    </location>
</feature>
<dbReference type="GO" id="GO:0034080">
    <property type="term" value="P:CENP-A containing chromatin assembly"/>
    <property type="evidence" value="ECO:0007669"/>
    <property type="project" value="TreeGrafter"/>
</dbReference>
<dbReference type="PANTHER" id="PTHR15081:SF1">
    <property type="entry name" value="NUCLEAR AUTOANTIGENIC SPERM PROTEIN"/>
    <property type="match status" value="1"/>
</dbReference>
<feature type="repeat" description="TPR" evidence="6">
    <location>
        <begin position="207"/>
        <end position="240"/>
    </location>
</feature>
<dbReference type="GO" id="GO:0042393">
    <property type="term" value="F:histone binding"/>
    <property type="evidence" value="ECO:0007669"/>
    <property type="project" value="TreeGrafter"/>
</dbReference>
<dbReference type="GO" id="GO:0005654">
    <property type="term" value="C:nucleoplasm"/>
    <property type="evidence" value="ECO:0007669"/>
    <property type="project" value="TreeGrafter"/>
</dbReference>
<dbReference type="InterPro" id="IPR019544">
    <property type="entry name" value="Tetratricopeptide_SHNi-TPR_dom"/>
</dbReference>
<reference evidence="9" key="1">
    <citation type="submission" date="2022-07" db="EMBL/GenBank/DDBJ databases">
        <title>Phylogenomic reconstructions and comparative analyses of Kickxellomycotina fungi.</title>
        <authorList>
            <person name="Reynolds N.K."/>
            <person name="Stajich J.E."/>
            <person name="Barry K."/>
            <person name="Grigoriev I.V."/>
            <person name="Crous P."/>
            <person name="Smith M.E."/>
        </authorList>
    </citation>
    <scope>NUCLEOTIDE SEQUENCE</scope>
    <source>
        <strain evidence="9">NBRC 105413</strain>
    </source>
</reference>
<dbReference type="EMBL" id="JANBOH010000045">
    <property type="protein sequence ID" value="KAJ1646909.1"/>
    <property type="molecule type" value="Genomic_DNA"/>
</dbReference>
<dbReference type="Proteomes" id="UP001145021">
    <property type="component" value="Unassembled WGS sequence"/>
</dbReference>
<dbReference type="InterPro" id="IPR051730">
    <property type="entry name" value="NASP-like"/>
</dbReference>
<organism evidence="9 10">
    <name type="scientific">Coemansia asiatica</name>
    <dbReference type="NCBI Taxonomy" id="1052880"/>
    <lineage>
        <taxon>Eukaryota</taxon>
        <taxon>Fungi</taxon>
        <taxon>Fungi incertae sedis</taxon>
        <taxon>Zoopagomycota</taxon>
        <taxon>Kickxellomycotina</taxon>
        <taxon>Kickxellomycetes</taxon>
        <taxon>Kickxellales</taxon>
        <taxon>Kickxellaceae</taxon>
        <taxon>Coemansia</taxon>
    </lineage>
</organism>
<evidence type="ECO:0000256" key="7">
    <source>
        <dbReference type="SAM" id="MobiDB-lite"/>
    </source>
</evidence>
<dbReference type="GO" id="GO:0006335">
    <property type="term" value="P:DNA replication-dependent chromatin assembly"/>
    <property type="evidence" value="ECO:0007669"/>
    <property type="project" value="TreeGrafter"/>
</dbReference>
<keyword evidence="4 6" id="KW-0802">TPR repeat</keyword>
<evidence type="ECO:0000256" key="2">
    <source>
        <dbReference type="ARBA" id="ARBA00008402"/>
    </source>
</evidence>
<comment type="caution">
    <text evidence="9">The sequence shown here is derived from an EMBL/GenBank/DDBJ whole genome shotgun (WGS) entry which is preliminary data.</text>
</comment>
<sequence length="379" mass="42414">MSSSKGKQAEGHQTAFDAVMPVIADLLEQGTRAFALENWEDAIDHFGQMASITEETFGSESARYADSLVMYGRALLQYAIEQNALLAQKTLAEAAAGIKQGEQEGDEQVPVKANIKFEGEPDFRQIEELENESAQVSSSTGKSTKGKEPEVSGSGPDEHHEDDEDGDEQEEEEEEEQDDFGAAWDVLDLARVIQSKATDSRSQLKYAETLMLLGDVSMESENFAQAVNDYTQALNVKLQFLQDDDRELAEIYYKVALAHEYNQDTKRALELMGDVERILTNRLGKSEGEEKQSLEEVLDDVKSKIEEWKMPQKKVDLNEMTKEEVLLAEKAKEMLAKALEEGNINDITNLVRAKKPKRKAEETEADDSDSKKSRSEAKE</sequence>
<feature type="region of interest" description="Disordered" evidence="7">
    <location>
        <begin position="349"/>
        <end position="379"/>
    </location>
</feature>
<keyword evidence="5" id="KW-0539">Nucleus</keyword>
<proteinExistence type="inferred from homology"/>
<keyword evidence="3" id="KW-0677">Repeat</keyword>
<dbReference type="InterPro" id="IPR019734">
    <property type="entry name" value="TPR_rpt"/>
</dbReference>
<feature type="compositionally biased region" description="Acidic residues" evidence="7">
    <location>
        <begin position="160"/>
        <end position="179"/>
    </location>
</feature>
<evidence type="ECO:0000256" key="1">
    <source>
        <dbReference type="ARBA" id="ARBA00004123"/>
    </source>
</evidence>
<evidence type="ECO:0000256" key="3">
    <source>
        <dbReference type="ARBA" id="ARBA00022737"/>
    </source>
</evidence>
<dbReference type="PROSITE" id="PS50005">
    <property type="entry name" value="TPR"/>
    <property type="match status" value="1"/>
</dbReference>
<feature type="compositionally biased region" description="Basic and acidic residues" evidence="7">
    <location>
        <begin position="368"/>
        <end position="379"/>
    </location>
</feature>
<dbReference type="Pfam" id="PF10516">
    <property type="entry name" value="SHNi-TPR"/>
    <property type="match status" value="1"/>
</dbReference>
<dbReference type="PANTHER" id="PTHR15081">
    <property type="entry name" value="NUCLEAR AUTOANTIGENIC SPERM PROTEIN NASP -RELATED"/>
    <property type="match status" value="1"/>
</dbReference>
<comment type="similarity">
    <text evidence="2">Belongs to the NASP family.</text>
</comment>
<accession>A0A9W8CKE5</accession>
<keyword evidence="10" id="KW-1185">Reference proteome</keyword>
<evidence type="ECO:0000256" key="5">
    <source>
        <dbReference type="ARBA" id="ARBA00023242"/>
    </source>
</evidence>
<evidence type="ECO:0000313" key="9">
    <source>
        <dbReference type="EMBL" id="KAJ1646909.1"/>
    </source>
</evidence>
<feature type="region of interest" description="Disordered" evidence="7">
    <location>
        <begin position="130"/>
        <end position="179"/>
    </location>
</feature>
<name>A0A9W8CKE5_9FUNG</name>
<protein>
    <recommendedName>
        <fullName evidence="8">Tetratricopeptide SHNi-TPR domain-containing protein</fullName>
    </recommendedName>
</protein>
<comment type="subcellular location">
    <subcellularLocation>
        <location evidence="1">Nucleus</location>
    </subcellularLocation>
</comment>
<dbReference type="SUPFAM" id="SSF48452">
    <property type="entry name" value="TPR-like"/>
    <property type="match status" value="1"/>
</dbReference>
<dbReference type="Gene3D" id="1.25.40.10">
    <property type="entry name" value="Tetratricopeptide repeat domain"/>
    <property type="match status" value="1"/>
</dbReference>
<evidence type="ECO:0000259" key="8">
    <source>
        <dbReference type="Pfam" id="PF10516"/>
    </source>
</evidence>
<dbReference type="AlphaFoldDB" id="A0A9W8CKE5"/>